<reference evidence="8 9" key="1">
    <citation type="journal article" date="2018" name="Plant J.">
        <title>Genome sequences of Chlorella sorokiniana UTEX 1602 and Micractinium conductrix SAG 241.80: implications to maltose excretion by a green alga.</title>
        <authorList>
            <person name="Arriola M.B."/>
            <person name="Velmurugan N."/>
            <person name="Zhang Y."/>
            <person name="Plunkett M.H."/>
            <person name="Hondzo H."/>
            <person name="Barney B.M."/>
        </authorList>
    </citation>
    <scope>NUCLEOTIDE SEQUENCE [LARGE SCALE GENOMIC DNA]</scope>
    <source>
        <strain evidence="8 9">SAG 241.80</strain>
    </source>
</reference>
<dbReference type="GO" id="GO:0015171">
    <property type="term" value="F:amino acid transmembrane transporter activity"/>
    <property type="evidence" value="ECO:0007669"/>
    <property type="project" value="TreeGrafter"/>
</dbReference>
<protein>
    <submittedName>
        <fullName evidence="8">Cationic amino acid transporter 1-like</fullName>
    </submittedName>
</protein>
<feature type="transmembrane region" description="Helical" evidence="7">
    <location>
        <begin position="738"/>
        <end position="757"/>
    </location>
</feature>
<evidence type="ECO:0000256" key="3">
    <source>
        <dbReference type="ARBA" id="ARBA00022692"/>
    </source>
</evidence>
<gene>
    <name evidence="8" type="ORF">C2E20_8076</name>
</gene>
<feature type="transmembrane region" description="Helical" evidence="7">
    <location>
        <begin position="1227"/>
        <end position="1248"/>
    </location>
</feature>
<evidence type="ECO:0000256" key="2">
    <source>
        <dbReference type="ARBA" id="ARBA00008572"/>
    </source>
</evidence>
<feature type="transmembrane region" description="Helical" evidence="7">
    <location>
        <begin position="301"/>
        <end position="325"/>
    </location>
</feature>
<evidence type="ECO:0000256" key="6">
    <source>
        <dbReference type="SAM" id="MobiDB-lite"/>
    </source>
</evidence>
<comment type="caution">
    <text evidence="8">The sequence shown here is derived from an EMBL/GenBank/DDBJ whole genome shotgun (WGS) entry which is preliminary data.</text>
</comment>
<feature type="transmembrane region" description="Helical" evidence="7">
    <location>
        <begin position="804"/>
        <end position="826"/>
    </location>
</feature>
<dbReference type="PANTHER" id="PTHR43243:SF41">
    <property type="entry name" value="CATIONIC AMINO ACID TRANSPORTER 7, CHLOROPLASTIC"/>
    <property type="match status" value="1"/>
</dbReference>
<feature type="transmembrane region" description="Helical" evidence="7">
    <location>
        <begin position="865"/>
        <end position="883"/>
    </location>
</feature>
<feature type="transmembrane region" description="Helical" evidence="7">
    <location>
        <begin position="159"/>
        <end position="178"/>
    </location>
</feature>
<feature type="transmembrane region" description="Helical" evidence="7">
    <location>
        <begin position="535"/>
        <end position="554"/>
    </location>
</feature>
<comment type="subcellular location">
    <subcellularLocation>
        <location evidence="1">Membrane</location>
        <topology evidence="1">Multi-pass membrane protein</topology>
    </subcellularLocation>
</comment>
<feature type="transmembrane region" description="Helical" evidence="7">
    <location>
        <begin position="1124"/>
        <end position="1144"/>
    </location>
</feature>
<feature type="transmembrane region" description="Helical" evidence="7">
    <location>
        <begin position="477"/>
        <end position="495"/>
    </location>
</feature>
<dbReference type="Pfam" id="PF13520">
    <property type="entry name" value="AA_permease_2"/>
    <property type="match status" value="2"/>
</dbReference>
<keyword evidence="5 7" id="KW-0472">Membrane</keyword>
<organism evidence="8 9">
    <name type="scientific">Micractinium conductrix</name>
    <dbReference type="NCBI Taxonomy" id="554055"/>
    <lineage>
        <taxon>Eukaryota</taxon>
        <taxon>Viridiplantae</taxon>
        <taxon>Chlorophyta</taxon>
        <taxon>core chlorophytes</taxon>
        <taxon>Trebouxiophyceae</taxon>
        <taxon>Chlorellales</taxon>
        <taxon>Chlorellaceae</taxon>
        <taxon>Chlorella clade</taxon>
        <taxon>Micractinium</taxon>
    </lineage>
</organism>
<feature type="transmembrane region" description="Helical" evidence="7">
    <location>
        <begin position="237"/>
        <end position="261"/>
    </location>
</feature>
<dbReference type="STRING" id="554055.A0A2P6V2N9"/>
<feature type="transmembrane region" description="Helical" evidence="7">
    <location>
        <begin position="989"/>
        <end position="1010"/>
    </location>
</feature>
<sequence>MFDLLCLGLGIVIGSGWTQLTGSTAQQYSGSAVFLSYVFAGLSALLAAACYAELCLEYPVSGGAFSYVMVTFGEFAAFVTLASLLLEYALGMAAVARGFSSNLASLVNLQPRDIRMTLWEGGEEAHTFDLVAAGIVLFMSLLLSLGVRESAHFISGMTVIKLALLLAVSIVGYTRGAWPNPNPGTPGPSHFNPFTKPQWDADGIFVGAAMLFFAFTGIDAVGNAAEEVKDVRHLPAAILGTVGVACLMYVMLALALAVLAYPNISCPADALIPPFPPPLVNFISAFVGGHGLKCMQYVTSLAALAGIMTSLTVGLFSVSRIAMVAARDWMLPPFLAKVSRRTQTPLIAQMTFGVIIALLAMMVEVDASTALVSFGTLVVLWLVCNAQIYRRYFPDTQMRFTRYGTVETAPKQDLHSWAPGRRLSLRVRRWLVWGHMLAINGVCLALAIYYAETTAAPVGGTTNSCSAQDKNIHHSGAVLWLLLAWFLVTLSFQLCCPLEYQPAGWHVPWWAMPWLPSAAILLVLFSIGALPDSDFWKVGVYFLIVLGVYLLFSLPMSYIKHSRVDYVNTEELKVVELVYGANGRLQPARLPPGRTTPVAPAVVVHSSSTELAVKAPSGSVPSITGKLSGVGSGGAMHPGGSAAVAAAAAAAAAGRHGSGGSGQHAARPACSRLDPRRNRRRSLHGVAMISSAERKAFARDYFSALLQLPQLFRRLAFRRRTLEEELNEALLRGSLRKAFGMFDLLCLGLGIVIGSGWGQLSGAAAELYAGPAVILSYLFSGVAALLTAACFAELCLEYPVSGGAFSYVMVTFGEFAAFLALAGLLLEYALGMAAVARGFSRYLARLCNAEPSLFVLEVGANNQHTVDFMAAGIVLVMSLLLSLGVRESAAFISGVTVFKVVLIVFISIVGYTQGTFSTYNPPYAYSFGATVDPALSPLMKGPGEPFFHPFYGADGVFLGAAMLFFTYVGFDAICNAAEEARNVAHMPMALLGTAGASMTLYMLLSLSLVLTTTPNVINADIPADNSMPNKEDEQLSFITAFVYCQGMKWMQYFVSVALLCGTVTGLTVGLFSASRIIMAAARDWMLPPCLAKISRRTQTPLVAQMTLGVIIAVMAMVVEVQFATGMVSFGMLVSLWLVCNAQLFRRYSPDVQMRFTRYGTVEIAPREDLKSWALGRRLSLPARRMLLWAHLLALNGVCIALCVYYTVTTNDTPDTANRAGMEELGHSSLATLWFAIAWVVVTLSLQVCCPLEYQPAGWHVPWWAMPWLPSAAIVMVLFSVGALPNSDLPKVGIYFAVALSFYVLFSLPMSYIKLSRGDYVNTEELNVVELVYINGRLQPRRAGVGPTPHPPHVLCRRPAACSELRVRCV</sequence>
<evidence type="ECO:0000256" key="4">
    <source>
        <dbReference type="ARBA" id="ARBA00022989"/>
    </source>
</evidence>
<keyword evidence="9" id="KW-1185">Reference proteome</keyword>
<feature type="transmembrane region" description="Helical" evidence="7">
    <location>
        <begin position="1260"/>
        <end position="1280"/>
    </location>
</feature>
<proteinExistence type="inferred from homology"/>
<dbReference type="OrthoDB" id="512288at2759"/>
<feature type="transmembrane region" description="Helical" evidence="7">
    <location>
        <begin position="769"/>
        <end position="792"/>
    </location>
</feature>
<feature type="transmembrane region" description="Helical" evidence="7">
    <location>
        <begin position="204"/>
        <end position="225"/>
    </location>
</feature>
<feature type="transmembrane region" description="Helical" evidence="7">
    <location>
        <begin position="1292"/>
        <end position="1312"/>
    </location>
</feature>
<dbReference type="GO" id="GO:0005886">
    <property type="term" value="C:plasma membrane"/>
    <property type="evidence" value="ECO:0007669"/>
    <property type="project" value="TreeGrafter"/>
</dbReference>
<evidence type="ECO:0000256" key="5">
    <source>
        <dbReference type="ARBA" id="ARBA00023136"/>
    </source>
</evidence>
<dbReference type="EMBL" id="LHPF02000038">
    <property type="protein sequence ID" value="PSC68357.1"/>
    <property type="molecule type" value="Genomic_DNA"/>
</dbReference>
<keyword evidence="4 7" id="KW-1133">Transmembrane helix</keyword>
<feature type="transmembrane region" description="Helical" evidence="7">
    <location>
        <begin position="507"/>
        <end position="529"/>
    </location>
</feature>
<evidence type="ECO:0000313" key="9">
    <source>
        <dbReference type="Proteomes" id="UP000239649"/>
    </source>
</evidence>
<name>A0A2P6V2N9_9CHLO</name>
<feature type="transmembrane region" description="Helical" evidence="7">
    <location>
        <begin position="346"/>
        <end position="363"/>
    </location>
</feature>
<feature type="transmembrane region" description="Helical" evidence="7">
    <location>
        <begin position="1186"/>
        <end position="1207"/>
    </location>
</feature>
<dbReference type="Gene3D" id="1.20.1740.10">
    <property type="entry name" value="Amino acid/polyamine transporter I"/>
    <property type="match status" value="2"/>
</dbReference>
<feature type="transmembrane region" description="Helical" evidence="7">
    <location>
        <begin position="32"/>
        <end position="52"/>
    </location>
</feature>
<feature type="transmembrane region" description="Helical" evidence="7">
    <location>
        <begin position="890"/>
        <end position="911"/>
    </location>
</feature>
<feature type="transmembrane region" description="Helical" evidence="7">
    <location>
        <begin position="125"/>
        <end position="147"/>
    </location>
</feature>
<feature type="transmembrane region" description="Helical" evidence="7">
    <location>
        <begin position="64"/>
        <end position="86"/>
    </location>
</feature>
<dbReference type="Proteomes" id="UP000239649">
    <property type="component" value="Unassembled WGS sequence"/>
</dbReference>
<evidence type="ECO:0000313" key="8">
    <source>
        <dbReference type="EMBL" id="PSC68357.1"/>
    </source>
</evidence>
<keyword evidence="3 7" id="KW-0812">Transmembrane</keyword>
<feature type="transmembrane region" description="Helical" evidence="7">
    <location>
        <begin position="1052"/>
        <end position="1078"/>
    </location>
</feature>
<feature type="transmembrane region" description="Helical" evidence="7">
    <location>
        <begin position="956"/>
        <end position="977"/>
    </location>
</feature>
<dbReference type="InterPro" id="IPR002293">
    <property type="entry name" value="AA/rel_permease1"/>
</dbReference>
<dbReference type="PANTHER" id="PTHR43243">
    <property type="entry name" value="INNER MEMBRANE TRANSPORTER YGJI-RELATED"/>
    <property type="match status" value="1"/>
</dbReference>
<feature type="transmembrane region" description="Helical" evidence="7">
    <location>
        <begin position="369"/>
        <end position="389"/>
    </location>
</feature>
<feature type="region of interest" description="Disordered" evidence="6">
    <location>
        <begin position="656"/>
        <end position="677"/>
    </location>
</feature>
<accession>A0A2P6V2N9</accession>
<evidence type="ECO:0000256" key="1">
    <source>
        <dbReference type="ARBA" id="ARBA00004141"/>
    </source>
</evidence>
<evidence type="ECO:0000256" key="7">
    <source>
        <dbReference type="SAM" id="Phobius"/>
    </source>
</evidence>
<comment type="similarity">
    <text evidence="2">Belongs to the amino acid-polyamine-organocation (APC) superfamily. Cationic amino acid transporter (CAT) (TC 2.A.3.3) family.</text>
</comment>
<feature type="transmembrane region" description="Helical" evidence="7">
    <location>
        <begin position="1099"/>
        <end position="1118"/>
    </location>
</feature>
<feature type="transmembrane region" description="Helical" evidence="7">
    <location>
        <begin position="430"/>
        <end position="451"/>
    </location>
</feature>